<keyword evidence="2" id="KW-0597">Phosphoprotein</keyword>
<dbReference type="InterPro" id="IPR038753">
    <property type="entry name" value="NFKBIL1"/>
</dbReference>
<keyword evidence="4" id="KW-0040">ANK repeat</keyword>
<evidence type="ECO:0000313" key="7">
    <source>
        <dbReference type="EMBL" id="GFO46563.1"/>
    </source>
</evidence>
<gene>
    <name evidence="7" type="ORF">PoB_007306800</name>
</gene>
<keyword evidence="5" id="KW-0539">Nucleus</keyword>
<dbReference type="PANTHER" id="PTHR15263:SF1">
    <property type="entry name" value="NF-KAPPA-B INHIBITOR-LIKE PROTEIN 1"/>
    <property type="match status" value="1"/>
</dbReference>
<protein>
    <submittedName>
        <fullName evidence="7">NF-kappa-b inhibitor-like protein 1</fullName>
    </submittedName>
</protein>
<feature type="compositionally biased region" description="Basic and acidic residues" evidence="6">
    <location>
        <begin position="12"/>
        <end position="22"/>
    </location>
</feature>
<feature type="region of interest" description="Disordered" evidence="6">
    <location>
        <begin position="1"/>
        <end position="43"/>
    </location>
</feature>
<dbReference type="GO" id="GO:0005634">
    <property type="term" value="C:nucleus"/>
    <property type="evidence" value="ECO:0007669"/>
    <property type="project" value="UniProtKB-SubCell"/>
</dbReference>
<keyword evidence="3" id="KW-0677">Repeat</keyword>
<proteinExistence type="predicted"/>
<dbReference type="AlphaFoldDB" id="A0AAV4DQI7"/>
<evidence type="ECO:0000313" key="8">
    <source>
        <dbReference type="Proteomes" id="UP000735302"/>
    </source>
</evidence>
<evidence type="ECO:0000256" key="1">
    <source>
        <dbReference type="ARBA" id="ARBA00004123"/>
    </source>
</evidence>
<dbReference type="GO" id="GO:0043124">
    <property type="term" value="P:negative regulation of canonical NF-kappaB signal transduction"/>
    <property type="evidence" value="ECO:0007669"/>
    <property type="project" value="InterPro"/>
</dbReference>
<evidence type="ECO:0000256" key="5">
    <source>
        <dbReference type="ARBA" id="ARBA00023242"/>
    </source>
</evidence>
<evidence type="ECO:0000256" key="2">
    <source>
        <dbReference type="ARBA" id="ARBA00022553"/>
    </source>
</evidence>
<organism evidence="7 8">
    <name type="scientific">Plakobranchus ocellatus</name>
    <dbReference type="NCBI Taxonomy" id="259542"/>
    <lineage>
        <taxon>Eukaryota</taxon>
        <taxon>Metazoa</taxon>
        <taxon>Spiralia</taxon>
        <taxon>Lophotrochozoa</taxon>
        <taxon>Mollusca</taxon>
        <taxon>Gastropoda</taxon>
        <taxon>Heterobranchia</taxon>
        <taxon>Euthyneura</taxon>
        <taxon>Panpulmonata</taxon>
        <taxon>Sacoglossa</taxon>
        <taxon>Placobranchoidea</taxon>
        <taxon>Plakobranchidae</taxon>
        <taxon>Plakobranchus</taxon>
    </lineage>
</organism>
<evidence type="ECO:0000256" key="6">
    <source>
        <dbReference type="SAM" id="MobiDB-lite"/>
    </source>
</evidence>
<dbReference type="PANTHER" id="PTHR15263">
    <property type="entry name" value="I-KAPPA-B-LIKE PROTEIN IKBL"/>
    <property type="match status" value="1"/>
</dbReference>
<comment type="subcellular location">
    <subcellularLocation>
        <location evidence="1">Nucleus</location>
    </subcellularLocation>
</comment>
<comment type="caution">
    <text evidence="7">The sequence shown here is derived from an EMBL/GenBank/DDBJ whole genome shotgun (WGS) entry which is preliminary data.</text>
</comment>
<evidence type="ECO:0000256" key="3">
    <source>
        <dbReference type="ARBA" id="ARBA00022737"/>
    </source>
</evidence>
<accession>A0AAV4DQI7</accession>
<reference evidence="7 8" key="1">
    <citation type="journal article" date="2021" name="Elife">
        <title>Chloroplast acquisition without the gene transfer in kleptoplastic sea slugs, Plakobranchus ocellatus.</title>
        <authorList>
            <person name="Maeda T."/>
            <person name="Takahashi S."/>
            <person name="Yoshida T."/>
            <person name="Shimamura S."/>
            <person name="Takaki Y."/>
            <person name="Nagai Y."/>
            <person name="Toyoda A."/>
            <person name="Suzuki Y."/>
            <person name="Arimoto A."/>
            <person name="Ishii H."/>
            <person name="Satoh N."/>
            <person name="Nishiyama T."/>
            <person name="Hasebe M."/>
            <person name="Maruyama T."/>
            <person name="Minagawa J."/>
            <person name="Obokata J."/>
            <person name="Shigenobu S."/>
        </authorList>
    </citation>
    <scope>NUCLEOTIDE SEQUENCE [LARGE SCALE GENOMIC DNA]</scope>
</reference>
<dbReference type="Proteomes" id="UP000735302">
    <property type="component" value="Unassembled WGS sequence"/>
</dbReference>
<name>A0AAV4DQI7_9GAST</name>
<dbReference type="EMBL" id="BLXT01008195">
    <property type="protein sequence ID" value="GFO46563.1"/>
    <property type="molecule type" value="Genomic_DNA"/>
</dbReference>
<feature type="compositionally biased region" description="Basic and acidic residues" evidence="6">
    <location>
        <begin position="32"/>
        <end position="43"/>
    </location>
</feature>
<evidence type="ECO:0000256" key="4">
    <source>
        <dbReference type="ARBA" id="ARBA00023043"/>
    </source>
</evidence>
<sequence length="173" mass="20495">MSRKRKSQQHIFWRDKKARHDSASNASSSNRENPHTHDDEGEKLKRAREEMQKRYKPVHLEKTVSRLLVRKQRYEKKFAQLLSNLSGKSLTFACIPWPHVDVNCVADVLFCDLPQKKGVAYRKYLRSQQVRWHPDKFTQKFGEHLHPDHAPKIMARVKTLSQLLNRLESERTL</sequence>
<keyword evidence="8" id="KW-1185">Reference proteome</keyword>